<keyword evidence="2" id="KW-1003">Cell membrane</keyword>
<dbReference type="InterPro" id="IPR003122">
    <property type="entry name" value="Tar_rcpt_lig-bd"/>
</dbReference>
<evidence type="ECO:0000256" key="10">
    <source>
        <dbReference type="ARBA" id="ARBA00029447"/>
    </source>
</evidence>
<comment type="caution">
    <text evidence="15">The sequence shown here is derived from an EMBL/GenBank/DDBJ whole genome shotgun (WGS) entry which is preliminary data.</text>
</comment>
<dbReference type="InterPro" id="IPR051310">
    <property type="entry name" value="MCP_chemotaxis"/>
</dbReference>
<protein>
    <submittedName>
        <fullName evidence="15">Methyl-accepting chemotaxis protein</fullName>
    </submittedName>
</protein>
<dbReference type="SMART" id="SM00304">
    <property type="entry name" value="HAMP"/>
    <property type="match status" value="1"/>
</dbReference>
<evidence type="ECO:0000256" key="9">
    <source>
        <dbReference type="ARBA" id="ARBA00023224"/>
    </source>
</evidence>
<dbReference type="CDD" id="cd19407">
    <property type="entry name" value="Tar_Tsr_sensor"/>
    <property type="match status" value="1"/>
</dbReference>
<dbReference type="Gene3D" id="1.20.120.30">
    <property type="entry name" value="Aspartate receptor, ligand-binding domain"/>
    <property type="match status" value="1"/>
</dbReference>
<evidence type="ECO:0000256" key="1">
    <source>
        <dbReference type="ARBA" id="ARBA00004429"/>
    </source>
</evidence>
<evidence type="ECO:0000313" key="16">
    <source>
        <dbReference type="Proteomes" id="UP001558101"/>
    </source>
</evidence>
<evidence type="ECO:0000256" key="8">
    <source>
        <dbReference type="ARBA" id="ARBA00023136"/>
    </source>
</evidence>
<gene>
    <name evidence="15" type="ORF">AB4M04_11525</name>
</gene>
<dbReference type="PROSITE" id="PS50885">
    <property type="entry name" value="HAMP"/>
    <property type="match status" value="1"/>
</dbReference>
<organism evidence="15 16">
    <name type="scientific">Serratia quinivorans</name>
    <dbReference type="NCBI Taxonomy" id="137545"/>
    <lineage>
        <taxon>Bacteria</taxon>
        <taxon>Pseudomonadati</taxon>
        <taxon>Pseudomonadota</taxon>
        <taxon>Gammaproteobacteria</taxon>
        <taxon>Enterobacterales</taxon>
        <taxon>Yersiniaceae</taxon>
        <taxon>Serratia</taxon>
    </lineage>
</organism>
<dbReference type="Gene3D" id="1.10.287.950">
    <property type="entry name" value="Methyl-accepting chemotaxis protein"/>
    <property type="match status" value="1"/>
</dbReference>
<dbReference type="PRINTS" id="PR00260">
    <property type="entry name" value="CHEMTRNSDUCR"/>
</dbReference>
<comment type="subcellular location">
    <subcellularLocation>
        <location evidence="1">Cell inner membrane</location>
        <topology evidence="1">Multi-pass membrane protein</topology>
    </subcellularLocation>
</comment>
<dbReference type="InterPro" id="IPR004089">
    <property type="entry name" value="MCPsignal_dom"/>
</dbReference>
<dbReference type="PROSITE" id="PS00538">
    <property type="entry name" value="CHEMOTAXIS_TRANSDUC_1"/>
    <property type="match status" value="1"/>
</dbReference>
<evidence type="ECO:0000256" key="3">
    <source>
        <dbReference type="ARBA" id="ARBA00022481"/>
    </source>
</evidence>
<dbReference type="Pfam" id="PF02203">
    <property type="entry name" value="TarH"/>
    <property type="match status" value="1"/>
</dbReference>
<sequence>MFNRIRVSTSLFLLLMTFCVMQLATSGLSYTAFRSDNHNLNLITLGSQQRDALSLSWVSLLQARNTLNRAGTRAALKLPQDQVNALMGNARSSLQKADLYFNQFLAVPRNSELEQQLTETTKASYDRLRNTLRELIGFLENDNLQAFMDQPTQKTQDLFEADFVQYLQLVSANVSEANAANQRSFTLSGWLVAGAVLMLIVVTGSAMWWLRNMLVRPLNIMRSHFDRIAAGDLATPIQVYGRNEISQLFASLQRMQQSLIGTVGAVRDGAESILIGLQEISEGNNDLSSRTEQQAASLEETAASMEQLTATVKQNADNARQASQLARDASTTAAKGGELAGDVVTTMHDIANSSQKIGAITSVIDGIAFQTNILALNAAVEAARAGEQGRGFAVVAGEVRNLAQRSAQAAKEIKGLIDESVSRVKQGSVLVENSGATMQDIVRSVTRVTDIMGEIASASDEQSRGIEQVTQAVTQMDQVTQQNAALVEEAASAAVALEEQAITLADAVSVFRLADDNFTAPANSQNAVSPVVKEAPDCQTA</sequence>
<keyword evidence="6 12" id="KW-0812">Transmembrane</keyword>
<evidence type="ECO:0000313" key="15">
    <source>
        <dbReference type="EMBL" id="MEX3172713.1"/>
    </source>
</evidence>
<keyword evidence="7 12" id="KW-1133">Transmembrane helix</keyword>
<keyword evidence="3" id="KW-0488">Methylation</keyword>
<dbReference type="InterPro" id="IPR035440">
    <property type="entry name" value="4HB_MCP_dom_sf"/>
</dbReference>
<feature type="domain" description="Methyl-accepting transducer" evidence="13">
    <location>
        <begin position="269"/>
        <end position="498"/>
    </location>
</feature>
<dbReference type="PANTHER" id="PTHR43531">
    <property type="entry name" value="PROTEIN ICFG"/>
    <property type="match status" value="1"/>
</dbReference>
<evidence type="ECO:0000256" key="6">
    <source>
        <dbReference type="ARBA" id="ARBA00022692"/>
    </source>
</evidence>
<reference evidence="15 16" key="1">
    <citation type="submission" date="2024-07" db="EMBL/GenBank/DDBJ databases">
        <title>Genomes of novel Serratia strains from suburban soil.</title>
        <authorList>
            <person name="Markert E.X."/>
            <person name="Severe K."/>
            <person name="Severe L."/>
            <person name="Twing K.I."/>
            <person name="Ward L.M."/>
        </authorList>
    </citation>
    <scope>NUCLEOTIDE SEQUENCE [LARGE SCALE GENOMIC DNA]</scope>
    <source>
        <strain evidence="15 16">3C-UT</strain>
    </source>
</reference>
<dbReference type="CDD" id="cd06225">
    <property type="entry name" value="HAMP"/>
    <property type="match status" value="1"/>
</dbReference>
<dbReference type="SUPFAM" id="SSF47170">
    <property type="entry name" value="Aspartate receptor, ligand-binding domain"/>
    <property type="match status" value="1"/>
</dbReference>
<evidence type="ECO:0000259" key="13">
    <source>
        <dbReference type="PROSITE" id="PS50111"/>
    </source>
</evidence>
<dbReference type="PROSITE" id="PS50111">
    <property type="entry name" value="CHEMOTAXIS_TRANSDUC_2"/>
    <property type="match status" value="1"/>
</dbReference>
<dbReference type="SMART" id="SM00319">
    <property type="entry name" value="TarH"/>
    <property type="match status" value="1"/>
</dbReference>
<feature type="domain" description="HAMP" evidence="14">
    <location>
        <begin position="212"/>
        <end position="264"/>
    </location>
</feature>
<comment type="similarity">
    <text evidence="10">Belongs to the methyl-accepting chemotaxis (MCP) protein family.</text>
</comment>
<evidence type="ECO:0000259" key="14">
    <source>
        <dbReference type="PROSITE" id="PS50885"/>
    </source>
</evidence>
<accession>A0ABV3UHD6</accession>
<keyword evidence="9 11" id="KW-0807">Transducer</keyword>
<dbReference type="PANTHER" id="PTHR43531:SF14">
    <property type="entry name" value="METHYL-ACCEPTING CHEMOTAXIS PROTEIN I-RELATED"/>
    <property type="match status" value="1"/>
</dbReference>
<dbReference type="CDD" id="cd11386">
    <property type="entry name" value="MCP_signal"/>
    <property type="match status" value="1"/>
</dbReference>
<evidence type="ECO:0000256" key="5">
    <source>
        <dbReference type="ARBA" id="ARBA00022519"/>
    </source>
</evidence>
<evidence type="ECO:0000256" key="7">
    <source>
        <dbReference type="ARBA" id="ARBA00022989"/>
    </source>
</evidence>
<dbReference type="EMBL" id="JBFQXQ010000001">
    <property type="protein sequence ID" value="MEX3172713.1"/>
    <property type="molecule type" value="Genomic_DNA"/>
</dbReference>
<dbReference type="SUPFAM" id="SSF58104">
    <property type="entry name" value="Methyl-accepting chemotaxis protein (MCP) signaling domain"/>
    <property type="match status" value="1"/>
</dbReference>
<keyword evidence="5" id="KW-0997">Cell inner membrane</keyword>
<evidence type="ECO:0000256" key="11">
    <source>
        <dbReference type="PROSITE-ProRule" id="PRU00284"/>
    </source>
</evidence>
<dbReference type="SMART" id="SM00283">
    <property type="entry name" value="MA"/>
    <property type="match status" value="1"/>
</dbReference>
<keyword evidence="4" id="KW-0145">Chemotaxis</keyword>
<dbReference type="InterPro" id="IPR003660">
    <property type="entry name" value="HAMP_dom"/>
</dbReference>
<keyword evidence="16" id="KW-1185">Reference proteome</keyword>
<dbReference type="RefSeq" id="WP_261413545.1">
    <property type="nucleotide sequence ID" value="NZ_CAMKRT010000002.1"/>
</dbReference>
<dbReference type="Proteomes" id="UP001558101">
    <property type="component" value="Unassembled WGS sequence"/>
</dbReference>
<keyword evidence="8 12" id="KW-0472">Membrane</keyword>
<dbReference type="InterPro" id="IPR004090">
    <property type="entry name" value="Chemotax_Me-accpt_rcpt"/>
</dbReference>
<dbReference type="Pfam" id="PF00015">
    <property type="entry name" value="MCPsignal"/>
    <property type="match status" value="1"/>
</dbReference>
<dbReference type="InterPro" id="IPR004091">
    <property type="entry name" value="Chemotax_Me-accpt_rcpt_Me-site"/>
</dbReference>
<name>A0ABV3UHD6_9GAMM</name>
<proteinExistence type="inferred from homology"/>
<feature type="transmembrane region" description="Helical" evidence="12">
    <location>
        <begin position="187"/>
        <end position="210"/>
    </location>
</feature>
<evidence type="ECO:0000256" key="4">
    <source>
        <dbReference type="ARBA" id="ARBA00022500"/>
    </source>
</evidence>
<evidence type="ECO:0000256" key="2">
    <source>
        <dbReference type="ARBA" id="ARBA00022475"/>
    </source>
</evidence>
<evidence type="ECO:0000256" key="12">
    <source>
        <dbReference type="SAM" id="Phobius"/>
    </source>
</evidence>
<dbReference type="Pfam" id="PF00672">
    <property type="entry name" value="HAMP"/>
    <property type="match status" value="1"/>
</dbReference>